<reference evidence="3" key="1">
    <citation type="journal article" date="2023" name="Mol. Phylogenet. Evol.">
        <title>Genome-scale phylogeny and comparative genomics of the fungal order Sordariales.</title>
        <authorList>
            <person name="Hensen N."/>
            <person name="Bonometti L."/>
            <person name="Westerberg I."/>
            <person name="Brannstrom I.O."/>
            <person name="Guillou S."/>
            <person name="Cros-Aarteil S."/>
            <person name="Calhoun S."/>
            <person name="Haridas S."/>
            <person name="Kuo A."/>
            <person name="Mondo S."/>
            <person name="Pangilinan J."/>
            <person name="Riley R."/>
            <person name="LaButti K."/>
            <person name="Andreopoulos B."/>
            <person name="Lipzen A."/>
            <person name="Chen C."/>
            <person name="Yan M."/>
            <person name="Daum C."/>
            <person name="Ng V."/>
            <person name="Clum A."/>
            <person name="Steindorff A."/>
            <person name="Ohm R.A."/>
            <person name="Martin F."/>
            <person name="Silar P."/>
            <person name="Natvig D.O."/>
            <person name="Lalanne C."/>
            <person name="Gautier V."/>
            <person name="Ament-Velasquez S.L."/>
            <person name="Kruys A."/>
            <person name="Hutchinson M.I."/>
            <person name="Powell A.J."/>
            <person name="Barry K."/>
            <person name="Miller A.N."/>
            <person name="Grigoriev I.V."/>
            <person name="Debuchy R."/>
            <person name="Gladieux P."/>
            <person name="Hiltunen Thoren M."/>
            <person name="Johannesson H."/>
        </authorList>
    </citation>
    <scope>NUCLEOTIDE SEQUENCE</scope>
    <source>
        <strain evidence="3">CBS 315.58</strain>
    </source>
</reference>
<protein>
    <recommendedName>
        <fullName evidence="5">GST N-terminal domain-containing protein</fullName>
    </recommendedName>
</protein>
<keyword evidence="4" id="KW-1185">Reference proteome</keyword>
<evidence type="ECO:0000313" key="4">
    <source>
        <dbReference type="Proteomes" id="UP001303160"/>
    </source>
</evidence>
<sequence>MAHQDVTLFDLPSQPPCKAWSLNPWKTRLLLNFKNIPYKTEWLEYPDIAARISPHLPPNESGSAYSIPTVLLPTGKYVMDSKIIAQELQSLYPTPHIDLASLYQAKMEDIMPRIMPALAPIYLPLIPKTLLNEQSRPYWYDTRGQFVGMEVDAFGKENGGEKAWGKVEPIVKEVTALLKENGDGPYFEGKQVTYADFVWGGFLLFLKRIGEGSYEELLKKSGDGGVHEALLKGLEQWTKRDT</sequence>
<dbReference type="Gene3D" id="3.40.30.10">
    <property type="entry name" value="Glutaredoxin"/>
    <property type="match status" value="1"/>
</dbReference>
<proteinExistence type="predicted"/>
<organism evidence="3 4">
    <name type="scientific">Triangularia verruculosa</name>
    <dbReference type="NCBI Taxonomy" id="2587418"/>
    <lineage>
        <taxon>Eukaryota</taxon>
        <taxon>Fungi</taxon>
        <taxon>Dikarya</taxon>
        <taxon>Ascomycota</taxon>
        <taxon>Pezizomycotina</taxon>
        <taxon>Sordariomycetes</taxon>
        <taxon>Sordariomycetidae</taxon>
        <taxon>Sordariales</taxon>
        <taxon>Podosporaceae</taxon>
        <taxon>Triangularia</taxon>
    </lineage>
</organism>
<comment type="caution">
    <text evidence="3">The sequence shown here is derived from an EMBL/GenBank/DDBJ whole genome shotgun (WGS) entry which is preliminary data.</text>
</comment>
<dbReference type="Proteomes" id="UP001303160">
    <property type="component" value="Unassembled WGS sequence"/>
</dbReference>
<name>A0AAN6XUI2_9PEZI</name>
<dbReference type="Pfam" id="PF22041">
    <property type="entry name" value="GST_C_7"/>
    <property type="match status" value="1"/>
</dbReference>
<feature type="domain" description="GST N-terminal" evidence="1">
    <location>
        <begin position="20"/>
        <end position="90"/>
    </location>
</feature>
<gene>
    <name evidence="3" type="ORF">QBC40DRAFT_7907</name>
</gene>
<dbReference type="InterPro" id="IPR004045">
    <property type="entry name" value="Glutathione_S-Trfase_N"/>
</dbReference>
<dbReference type="InterPro" id="IPR054416">
    <property type="entry name" value="GST_UstS-like_C"/>
</dbReference>
<dbReference type="Gene3D" id="1.20.1050.10">
    <property type="match status" value="1"/>
</dbReference>
<dbReference type="InterPro" id="IPR036282">
    <property type="entry name" value="Glutathione-S-Trfase_C_sf"/>
</dbReference>
<dbReference type="InterPro" id="IPR036249">
    <property type="entry name" value="Thioredoxin-like_sf"/>
</dbReference>
<dbReference type="SUPFAM" id="SSF47616">
    <property type="entry name" value="GST C-terminal domain-like"/>
    <property type="match status" value="1"/>
</dbReference>
<dbReference type="CDD" id="cd03038">
    <property type="entry name" value="GST_N_etherase_LigE"/>
    <property type="match status" value="1"/>
</dbReference>
<dbReference type="AlphaFoldDB" id="A0AAN6XUI2"/>
<feature type="domain" description="Glutathione S-transferase UstS-like C-terminal" evidence="2">
    <location>
        <begin position="110"/>
        <end position="237"/>
    </location>
</feature>
<evidence type="ECO:0008006" key="5">
    <source>
        <dbReference type="Google" id="ProtNLM"/>
    </source>
</evidence>
<dbReference type="SUPFAM" id="SSF52833">
    <property type="entry name" value="Thioredoxin-like"/>
    <property type="match status" value="1"/>
</dbReference>
<dbReference type="EMBL" id="MU863885">
    <property type="protein sequence ID" value="KAK4203952.1"/>
    <property type="molecule type" value="Genomic_DNA"/>
</dbReference>
<reference evidence="3" key="2">
    <citation type="submission" date="2023-05" db="EMBL/GenBank/DDBJ databases">
        <authorList>
            <consortium name="Lawrence Berkeley National Laboratory"/>
            <person name="Steindorff A."/>
            <person name="Hensen N."/>
            <person name="Bonometti L."/>
            <person name="Westerberg I."/>
            <person name="Brannstrom I.O."/>
            <person name="Guillou S."/>
            <person name="Cros-Aarteil S."/>
            <person name="Calhoun S."/>
            <person name="Haridas S."/>
            <person name="Kuo A."/>
            <person name="Mondo S."/>
            <person name="Pangilinan J."/>
            <person name="Riley R."/>
            <person name="Labutti K."/>
            <person name="Andreopoulos B."/>
            <person name="Lipzen A."/>
            <person name="Chen C."/>
            <person name="Yanf M."/>
            <person name="Daum C."/>
            <person name="Ng V."/>
            <person name="Clum A."/>
            <person name="Ohm R."/>
            <person name="Martin F."/>
            <person name="Silar P."/>
            <person name="Natvig D."/>
            <person name="Lalanne C."/>
            <person name="Gautier V."/>
            <person name="Ament-Velasquez S.L."/>
            <person name="Kruys A."/>
            <person name="Hutchinson M.I."/>
            <person name="Powell A.J."/>
            <person name="Barry K."/>
            <person name="Miller A.N."/>
            <person name="Grigoriev I.V."/>
            <person name="Debuchy R."/>
            <person name="Gladieux P."/>
            <person name="Thoren M.H."/>
            <person name="Johannesson H."/>
        </authorList>
    </citation>
    <scope>NUCLEOTIDE SEQUENCE</scope>
    <source>
        <strain evidence="3">CBS 315.58</strain>
    </source>
</reference>
<evidence type="ECO:0000313" key="3">
    <source>
        <dbReference type="EMBL" id="KAK4203952.1"/>
    </source>
</evidence>
<accession>A0AAN6XUI2</accession>
<evidence type="ECO:0000259" key="2">
    <source>
        <dbReference type="Pfam" id="PF22041"/>
    </source>
</evidence>
<dbReference type="Pfam" id="PF13409">
    <property type="entry name" value="GST_N_2"/>
    <property type="match status" value="1"/>
</dbReference>
<evidence type="ECO:0000259" key="1">
    <source>
        <dbReference type="Pfam" id="PF13409"/>
    </source>
</evidence>